<comment type="function">
    <text evidence="9">Component of the transport system for branched-chain amino acids.</text>
</comment>
<feature type="transmembrane region" description="Helical" evidence="9">
    <location>
        <begin position="77"/>
        <end position="94"/>
    </location>
</feature>
<keyword evidence="5 9" id="KW-0812">Transmembrane</keyword>
<feature type="transmembrane region" description="Helical" evidence="9">
    <location>
        <begin position="144"/>
        <end position="165"/>
    </location>
</feature>
<keyword evidence="7 9" id="KW-1133">Transmembrane helix</keyword>
<feature type="transmembrane region" description="Helical" evidence="9">
    <location>
        <begin position="185"/>
        <end position="204"/>
    </location>
</feature>
<evidence type="ECO:0000256" key="8">
    <source>
        <dbReference type="ARBA" id="ARBA00023136"/>
    </source>
</evidence>
<keyword evidence="6 9" id="KW-0029">Amino-acid transport</keyword>
<dbReference type="GO" id="GO:0015190">
    <property type="term" value="F:L-leucine transmembrane transporter activity"/>
    <property type="evidence" value="ECO:0007669"/>
    <property type="project" value="TreeGrafter"/>
</dbReference>
<dbReference type="Proteomes" id="UP000254777">
    <property type="component" value="Unassembled WGS sequence"/>
</dbReference>
<evidence type="ECO:0000313" key="10">
    <source>
        <dbReference type="EMBL" id="SUB76034.1"/>
    </source>
</evidence>
<dbReference type="GO" id="GO:0015818">
    <property type="term" value="P:isoleucine transport"/>
    <property type="evidence" value="ECO:0007669"/>
    <property type="project" value="TreeGrafter"/>
</dbReference>
<reference evidence="10 11" key="1">
    <citation type="submission" date="2018-06" db="EMBL/GenBank/DDBJ databases">
        <authorList>
            <consortium name="Pathogen Informatics"/>
            <person name="Doyle S."/>
        </authorList>
    </citation>
    <scope>NUCLEOTIDE SEQUENCE [LARGE SCALE GENOMIC DNA]</scope>
    <source>
        <strain evidence="10 11">NCTC11088</strain>
    </source>
</reference>
<feature type="transmembrane region" description="Helical" evidence="9">
    <location>
        <begin position="365"/>
        <end position="388"/>
    </location>
</feature>
<dbReference type="PANTHER" id="PTHR30588">
    <property type="entry name" value="BRANCHED-CHAIN AMINO ACID TRANSPORT SYSTEM 2 CARRIER PROTEIN"/>
    <property type="match status" value="1"/>
</dbReference>
<feature type="transmembrane region" description="Helical" evidence="9">
    <location>
        <begin position="400"/>
        <end position="418"/>
    </location>
</feature>
<feature type="transmembrane region" description="Helical" evidence="9">
    <location>
        <begin position="37"/>
        <end position="57"/>
    </location>
</feature>
<dbReference type="NCBIfam" id="TIGR00796">
    <property type="entry name" value="livcs"/>
    <property type="match status" value="1"/>
</dbReference>
<dbReference type="Pfam" id="PF05525">
    <property type="entry name" value="Branch_AA_trans"/>
    <property type="match status" value="1"/>
</dbReference>
<evidence type="ECO:0000256" key="7">
    <source>
        <dbReference type="ARBA" id="ARBA00022989"/>
    </source>
</evidence>
<sequence>MKRNIILISAMALFSMLFGAGNLIFPPTLGMLVGDQFITAFLGFVITGVGLVLLGIVSTIKAGGTIDSVAKKLGTPAAKLFGTLILLSIGPGIAIPRTAATTFEVIRGSLLPNLNPVLVSAIFFGLTLFFTFSPNGIIDSIGKFLTPALLITLAIIIIKSILTPIGKIVPTGFENSFSYGFQEGYQTMDMIAALAFTVLLIDGFKKHNISDKDEIASLTLKSGVIATFALALVYFGLARAGATVSGLNLQDYSRVDLLLYIAESLLGNAGKIFISLAMSLACLTTSIGLTSTVANFFERSSNHKIKFSVWAILSTLVSGYFSIMGVDQIVSVAAPILIGLYPVSMVLIFLNLFPSVFKKSSTYIGAVLGACIPAINSIFSAVVGHGLVDNLVVTLPASLQSFYWIIPAVVLGLLFTLLDRK</sequence>
<proteinExistence type="inferred from homology"/>
<gene>
    <name evidence="10" type="primary">brnQ</name>
    <name evidence="10" type="ORF">NCTC11088_01845</name>
</gene>
<dbReference type="RefSeq" id="WP_004823007.1">
    <property type="nucleotide sequence ID" value="NZ_UGTH01000001.1"/>
</dbReference>
<evidence type="ECO:0000256" key="4">
    <source>
        <dbReference type="ARBA" id="ARBA00022475"/>
    </source>
</evidence>
<evidence type="ECO:0000256" key="6">
    <source>
        <dbReference type="ARBA" id="ARBA00022970"/>
    </source>
</evidence>
<feature type="transmembrane region" description="Helical" evidence="9">
    <location>
        <begin position="5"/>
        <end position="25"/>
    </location>
</feature>
<accession>A0A379DDK5</accession>
<name>A0A379DDK5_9FIRM</name>
<comment type="similarity">
    <text evidence="2 9">Belongs to the branched chain amino acid transporter family.</text>
</comment>
<keyword evidence="8 9" id="KW-0472">Membrane</keyword>
<feature type="transmembrane region" description="Helical" evidence="9">
    <location>
        <begin position="114"/>
        <end position="132"/>
    </location>
</feature>
<dbReference type="GO" id="GO:0005304">
    <property type="term" value="F:L-valine transmembrane transporter activity"/>
    <property type="evidence" value="ECO:0007669"/>
    <property type="project" value="TreeGrafter"/>
</dbReference>
<evidence type="ECO:0000313" key="11">
    <source>
        <dbReference type="Proteomes" id="UP000254777"/>
    </source>
</evidence>
<evidence type="ECO:0000256" key="5">
    <source>
        <dbReference type="ARBA" id="ARBA00022692"/>
    </source>
</evidence>
<feature type="transmembrane region" description="Helical" evidence="9">
    <location>
        <begin position="272"/>
        <end position="297"/>
    </location>
</feature>
<dbReference type="InterPro" id="IPR004685">
    <property type="entry name" value="Brnchd-chn_aa_trnsp_Livcs"/>
</dbReference>
<evidence type="ECO:0000256" key="1">
    <source>
        <dbReference type="ARBA" id="ARBA00004651"/>
    </source>
</evidence>
<dbReference type="GO" id="GO:0015188">
    <property type="term" value="F:L-isoleucine transmembrane transporter activity"/>
    <property type="evidence" value="ECO:0007669"/>
    <property type="project" value="TreeGrafter"/>
</dbReference>
<feature type="transmembrane region" description="Helical" evidence="9">
    <location>
        <begin position="216"/>
        <end position="237"/>
    </location>
</feature>
<feature type="transmembrane region" description="Helical" evidence="9">
    <location>
        <begin position="332"/>
        <end position="353"/>
    </location>
</feature>
<dbReference type="PANTHER" id="PTHR30588:SF0">
    <property type="entry name" value="BRANCHED-CHAIN AMINO ACID PERMEASE BRNQ"/>
    <property type="match status" value="1"/>
</dbReference>
<evidence type="ECO:0000256" key="2">
    <source>
        <dbReference type="ARBA" id="ARBA00008540"/>
    </source>
</evidence>
<evidence type="ECO:0000256" key="3">
    <source>
        <dbReference type="ARBA" id="ARBA00022448"/>
    </source>
</evidence>
<dbReference type="GO" id="GO:0005886">
    <property type="term" value="C:plasma membrane"/>
    <property type="evidence" value="ECO:0007669"/>
    <property type="project" value="UniProtKB-SubCell"/>
</dbReference>
<feature type="transmembrane region" description="Helical" evidence="9">
    <location>
        <begin position="309"/>
        <end position="326"/>
    </location>
</feature>
<keyword evidence="3 9" id="KW-0813">Transport</keyword>
<comment type="subcellular location">
    <subcellularLocation>
        <location evidence="1 9">Cell membrane</location>
        <topology evidence="1 9">Multi-pass membrane protein</topology>
    </subcellularLocation>
</comment>
<protein>
    <recommendedName>
        <fullName evidence="9">Branched-chain amino acid transport system carrier protein</fullName>
    </recommendedName>
</protein>
<dbReference type="EMBL" id="UGTH01000001">
    <property type="protein sequence ID" value="SUB76034.1"/>
    <property type="molecule type" value="Genomic_DNA"/>
</dbReference>
<organism evidence="10 11">
    <name type="scientific">Peptoniphilus indolicus</name>
    <dbReference type="NCBI Taxonomy" id="33030"/>
    <lineage>
        <taxon>Bacteria</taxon>
        <taxon>Bacillati</taxon>
        <taxon>Bacillota</taxon>
        <taxon>Tissierellia</taxon>
        <taxon>Tissierellales</taxon>
        <taxon>Peptoniphilaceae</taxon>
        <taxon>Peptoniphilus</taxon>
    </lineage>
</organism>
<keyword evidence="4" id="KW-1003">Cell membrane</keyword>
<dbReference type="AlphaFoldDB" id="A0A379DDK5"/>
<dbReference type="GO" id="GO:0015820">
    <property type="term" value="P:L-leucine transport"/>
    <property type="evidence" value="ECO:0007669"/>
    <property type="project" value="TreeGrafter"/>
</dbReference>
<evidence type="ECO:0000256" key="9">
    <source>
        <dbReference type="RuleBase" id="RU362122"/>
    </source>
</evidence>